<feature type="transmembrane region" description="Helical" evidence="2">
    <location>
        <begin position="16"/>
        <end position="34"/>
    </location>
</feature>
<reference evidence="3 4" key="1">
    <citation type="submission" date="2016-04" db="EMBL/GenBank/DDBJ databases">
        <title>Draft Genome Sequences of Staphylococcus capitis Strain H36, S. capitis Strain H65, S. cohnii Strain H62, S. hominis Strain H69, Mycobacterium iranicum Strain H39, Plantibacter sp. Strain H53, Pseudomonas oryzihabitans Strain H72, and Microbacterium sp. Strain H83, isolated from residential settings.</title>
        <authorList>
            <person name="Lymperopoulou D."/>
            <person name="Adams R.I."/>
            <person name="Lindow S."/>
            <person name="Coil D.A."/>
            <person name="Jospin G."/>
            <person name="Eisen J.A."/>
        </authorList>
    </citation>
    <scope>NUCLEOTIDE SEQUENCE [LARGE SCALE GENOMIC DNA]</scope>
    <source>
        <strain evidence="3 4">H72</strain>
    </source>
</reference>
<feature type="region of interest" description="Disordered" evidence="1">
    <location>
        <begin position="120"/>
        <end position="226"/>
    </location>
</feature>
<keyword evidence="2" id="KW-0472">Membrane</keyword>
<dbReference type="AlphaFoldDB" id="A0A178LKY1"/>
<evidence type="ECO:0000256" key="1">
    <source>
        <dbReference type="SAM" id="MobiDB-lite"/>
    </source>
</evidence>
<keyword evidence="2" id="KW-1133">Transmembrane helix</keyword>
<dbReference type="CDD" id="cd16430">
    <property type="entry name" value="TraB"/>
    <property type="match status" value="1"/>
</dbReference>
<evidence type="ECO:0000313" key="4">
    <source>
        <dbReference type="Proteomes" id="UP000078356"/>
    </source>
</evidence>
<keyword evidence="2" id="KW-0812">Transmembrane</keyword>
<accession>A0A178LKY1</accession>
<organism evidence="3 4">
    <name type="scientific">Pseudomonas oryzihabitans</name>
    <dbReference type="NCBI Taxonomy" id="47885"/>
    <lineage>
        <taxon>Bacteria</taxon>
        <taxon>Pseudomonadati</taxon>
        <taxon>Pseudomonadota</taxon>
        <taxon>Gammaproteobacteria</taxon>
        <taxon>Pseudomonadales</taxon>
        <taxon>Pseudomonadaceae</taxon>
        <taxon>Pseudomonas</taxon>
    </lineage>
</organism>
<dbReference type="InterPro" id="IPR005498">
    <property type="entry name" value="T4SS_VirB10/TraB/TrbI"/>
</dbReference>
<dbReference type="EMBL" id="LWCR01000003">
    <property type="protein sequence ID" value="OAN31759.1"/>
    <property type="molecule type" value="Genomic_DNA"/>
</dbReference>
<dbReference type="OrthoDB" id="15544at2"/>
<evidence type="ECO:0000256" key="2">
    <source>
        <dbReference type="SAM" id="Phobius"/>
    </source>
</evidence>
<feature type="compositionally biased region" description="Acidic residues" evidence="1">
    <location>
        <begin position="217"/>
        <end position="226"/>
    </location>
</feature>
<feature type="compositionally biased region" description="Basic and acidic residues" evidence="1">
    <location>
        <begin position="191"/>
        <end position="208"/>
    </location>
</feature>
<evidence type="ECO:0000313" key="3">
    <source>
        <dbReference type="EMBL" id="OAN31759.1"/>
    </source>
</evidence>
<feature type="compositionally biased region" description="Polar residues" evidence="1">
    <location>
        <begin position="135"/>
        <end position="144"/>
    </location>
</feature>
<comment type="caution">
    <text evidence="3">The sequence shown here is derived from an EMBL/GenBank/DDBJ whole genome shotgun (WGS) entry which is preliminary data.</text>
</comment>
<proteinExistence type="predicted"/>
<sequence>MIKQTWANLSPQKKKWTVIGVAIGGVLLFVWGLSSLGGEGPRKTNAKPTITNVLTDADPRGVGLDSLNAEQRAQSKELNDLKLTLKNLMNGTQAQQATAAGLKEIQGQIGDLTAKLEATQAAQQKAEQDNRDLSKQLQEAQSKAPTPDKAAELERKAAQQQTQAQERQRYDRTLMDPNRNQGNFFANAPAPEKEPEKPGAAPKKEEPPKIMSYGDEAPAEDPDADAKEEDVYLPAGAILSGAIITGIDAPTGNGARKDPFPVLLRVKKEAVLPNRFRADVRECFLIASAFGDLSSERAYMRAETISCVRDDGGIIESGMDAYASGEDGKAGVRGRLVSKQGAILARSLMAGFMQGVSDAFSVRQVPSISIASSGSGTNGRTVSPVYEQAFNSQAMQGAMIGGTGKALERIADFYLEMAENLYPVIEVDAAREIDFVVKKGVQLKLKTLSKNKT</sequence>
<protein>
    <submittedName>
        <fullName evidence="3">Conjugal transfer protein</fullName>
    </submittedName>
</protein>
<gene>
    <name evidence="3" type="ORF">A4V15_11905</name>
</gene>
<name>A0A178LKY1_9PSED</name>
<dbReference type="Proteomes" id="UP000078356">
    <property type="component" value="Unassembled WGS sequence"/>
</dbReference>
<dbReference type="RefSeq" id="WP_064306969.1">
    <property type="nucleotide sequence ID" value="NZ_LWCR01000003.1"/>
</dbReference>
<dbReference type="Pfam" id="PF03743">
    <property type="entry name" value="TrbI"/>
    <property type="match status" value="1"/>
</dbReference>